<dbReference type="Pfam" id="PF07898">
    <property type="entry name" value="DUF1676"/>
    <property type="match status" value="2"/>
</dbReference>
<evidence type="ECO:0000313" key="5">
    <source>
        <dbReference type="Proteomes" id="UP001154078"/>
    </source>
</evidence>
<feature type="signal peptide" evidence="3">
    <location>
        <begin position="1"/>
        <end position="19"/>
    </location>
</feature>
<dbReference type="InterPro" id="IPR012464">
    <property type="entry name" value="DUF1676"/>
</dbReference>
<dbReference type="PANTHER" id="PTHR21879:SF12">
    <property type="entry name" value="OSIRIS 12"/>
    <property type="match status" value="1"/>
</dbReference>
<dbReference type="AlphaFoldDB" id="A0A9P0FI32"/>
<dbReference type="PANTHER" id="PTHR21879">
    <property type="entry name" value="FI03362P-RELATED-RELATED"/>
    <property type="match status" value="1"/>
</dbReference>
<dbReference type="OrthoDB" id="6622274at2759"/>
<dbReference type="GO" id="GO:0016020">
    <property type="term" value="C:membrane"/>
    <property type="evidence" value="ECO:0007669"/>
    <property type="project" value="TreeGrafter"/>
</dbReference>
<dbReference type="Proteomes" id="UP001154078">
    <property type="component" value="Chromosome 4"/>
</dbReference>
<reference evidence="4" key="1">
    <citation type="submission" date="2021-12" db="EMBL/GenBank/DDBJ databases">
        <authorList>
            <person name="King R."/>
        </authorList>
    </citation>
    <scope>NUCLEOTIDE SEQUENCE</scope>
</reference>
<keyword evidence="2" id="KW-0472">Membrane</keyword>
<dbReference type="EMBL" id="OV121135">
    <property type="protein sequence ID" value="CAH0555717.1"/>
    <property type="molecule type" value="Genomic_DNA"/>
</dbReference>
<feature type="chain" id="PRO_5040416926" evidence="3">
    <location>
        <begin position="20"/>
        <end position="573"/>
    </location>
</feature>
<feature type="transmembrane region" description="Helical" evidence="2">
    <location>
        <begin position="474"/>
        <end position="494"/>
    </location>
</feature>
<feature type="compositionally biased region" description="Gly residues" evidence="1">
    <location>
        <begin position="540"/>
        <end position="553"/>
    </location>
</feature>
<organism evidence="4 5">
    <name type="scientific">Brassicogethes aeneus</name>
    <name type="common">Rape pollen beetle</name>
    <name type="synonym">Meligethes aeneus</name>
    <dbReference type="NCBI Taxonomy" id="1431903"/>
    <lineage>
        <taxon>Eukaryota</taxon>
        <taxon>Metazoa</taxon>
        <taxon>Ecdysozoa</taxon>
        <taxon>Arthropoda</taxon>
        <taxon>Hexapoda</taxon>
        <taxon>Insecta</taxon>
        <taxon>Pterygota</taxon>
        <taxon>Neoptera</taxon>
        <taxon>Endopterygota</taxon>
        <taxon>Coleoptera</taxon>
        <taxon>Polyphaga</taxon>
        <taxon>Cucujiformia</taxon>
        <taxon>Nitidulidae</taxon>
        <taxon>Meligethinae</taxon>
        <taxon>Brassicogethes</taxon>
    </lineage>
</organism>
<evidence type="ECO:0000256" key="1">
    <source>
        <dbReference type="SAM" id="MobiDB-lite"/>
    </source>
</evidence>
<accession>A0A9P0FI32</accession>
<feature type="transmembrane region" description="Helical" evidence="2">
    <location>
        <begin position="158"/>
        <end position="179"/>
    </location>
</feature>
<keyword evidence="2" id="KW-1133">Transmembrane helix</keyword>
<evidence type="ECO:0000313" key="4">
    <source>
        <dbReference type="EMBL" id="CAH0555717.1"/>
    </source>
</evidence>
<name>A0A9P0FI32_BRAAE</name>
<feature type="region of interest" description="Disordered" evidence="1">
    <location>
        <begin position="534"/>
        <end position="558"/>
    </location>
</feature>
<keyword evidence="5" id="KW-1185">Reference proteome</keyword>
<protein>
    <submittedName>
        <fullName evidence="4">Uncharacterized protein</fullName>
    </submittedName>
</protein>
<keyword evidence="3" id="KW-0732">Signal</keyword>
<proteinExistence type="predicted"/>
<keyword evidence="2" id="KW-0812">Transmembrane</keyword>
<gene>
    <name evidence="4" type="ORF">MELIAE_LOCUS7005</name>
</gene>
<sequence length="573" mass="60834">MRFAYVLVVVASLYVAGRCSEVNSGVSAALKLYEECSKAEGFSPCLKKKAVTILDRLGRMQKLTLVEGITVVHQVDSAPESITEEQLDATLPRGLDAQEDALDNILADKAAKFLSASTLEISPRAIENEFEVARKGSGGGGGGGGKGGKKGGMMGHMMMMMVGKMASLIPIAIAGLFLLAGKALITAKVALLLAGIIAIKKLFASKHQQPHVEHVHASSHGGHGGWQGGSGGGWDKRSFDEAQMLQYRATKTLANALHSRVHLLSGAPIGLRKEFSRSESANAKAGVHPDAPRNRRKILRVYNPRDCTDLHQSSIEVQAVSEPKNFSVRMRLTCVLAVLFVAGTSAQDVESGLRIALKVYEDCSKADAFAPCLKKKAITVLDRVSRMDKLYVADGFAIIKAKDTQPEPTITEEQLEATLPRALDAKDDALNDLLADKVTKLISSRSLEISLPKISPNEVLEESRGKKNKGGMGMMGGMMMGVAAKMAALIPIAIAGLFLLAGKALITAKIALLLSGIIALKKLFSQKHHGGGHQSVGWQSAGGGGGWQSGGGGWDKRSLNAAQTAPYKAYVPK</sequence>
<evidence type="ECO:0000256" key="2">
    <source>
        <dbReference type="SAM" id="Phobius"/>
    </source>
</evidence>
<evidence type="ECO:0000256" key="3">
    <source>
        <dbReference type="SAM" id="SignalP"/>
    </source>
</evidence>